<dbReference type="SUPFAM" id="SSF48592">
    <property type="entry name" value="GroEL equatorial domain-like"/>
    <property type="match status" value="1"/>
</dbReference>
<accession>A0A1M4MJ58</accession>
<dbReference type="SUPFAM" id="SSF52029">
    <property type="entry name" value="GroEL apical domain-like"/>
    <property type="match status" value="1"/>
</dbReference>
<keyword evidence="4 5" id="KW-0143">Chaperone</keyword>
<dbReference type="RefSeq" id="WP_074369245.1">
    <property type="nucleotide sequence ID" value="NZ_FMID01000021.1"/>
</dbReference>
<dbReference type="PROSITE" id="PS00995">
    <property type="entry name" value="TCP1_3"/>
    <property type="match status" value="1"/>
</dbReference>
<dbReference type="InterPro" id="IPR017998">
    <property type="entry name" value="Chaperone_TCP-1"/>
</dbReference>
<dbReference type="InterPro" id="IPR027409">
    <property type="entry name" value="GroEL-like_apical_dom_sf"/>
</dbReference>
<dbReference type="GO" id="GO:0140662">
    <property type="term" value="F:ATP-dependent protein folding chaperone"/>
    <property type="evidence" value="ECO:0007669"/>
    <property type="project" value="InterPro"/>
</dbReference>
<dbReference type="PANTHER" id="PTHR11353">
    <property type="entry name" value="CHAPERONIN"/>
    <property type="match status" value="1"/>
</dbReference>
<dbReference type="GO" id="GO:0051082">
    <property type="term" value="F:unfolded protein binding"/>
    <property type="evidence" value="ECO:0007669"/>
    <property type="project" value="InterPro"/>
</dbReference>
<evidence type="ECO:0000256" key="3">
    <source>
        <dbReference type="ARBA" id="ARBA00022840"/>
    </source>
</evidence>
<name>A0A1M4MJ58_9EURY</name>
<gene>
    <name evidence="6" type="primary">groL_2</name>
    <name evidence="6" type="ORF">L21_0848</name>
</gene>
<dbReference type="GO" id="GO:0005524">
    <property type="term" value="F:ATP binding"/>
    <property type="evidence" value="ECO:0007669"/>
    <property type="project" value="UniProtKB-KW"/>
</dbReference>
<evidence type="ECO:0000256" key="2">
    <source>
        <dbReference type="ARBA" id="ARBA00022741"/>
    </source>
</evidence>
<dbReference type="SUPFAM" id="SSF54849">
    <property type="entry name" value="GroEL-intermediate domain like"/>
    <property type="match status" value="1"/>
</dbReference>
<dbReference type="OrthoDB" id="9362at2157"/>
<comment type="similarity">
    <text evidence="1 5">Belongs to the TCP-1 chaperonin family.</text>
</comment>
<dbReference type="NCBIfam" id="TIGR02339">
    <property type="entry name" value="thermosome_arch"/>
    <property type="match status" value="1"/>
</dbReference>
<dbReference type="InterPro" id="IPR027410">
    <property type="entry name" value="TCP-1-like_intermed_sf"/>
</dbReference>
<dbReference type="Gene3D" id="3.50.7.10">
    <property type="entry name" value="GroEL"/>
    <property type="match status" value="1"/>
</dbReference>
<evidence type="ECO:0000313" key="6">
    <source>
        <dbReference type="EMBL" id="SCL74961.1"/>
    </source>
</evidence>
<dbReference type="GO" id="GO:0016887">
    <property type="term" value="F:ATP hydrolysis activity"/>
    <property type="evidence" value="ECO:0007669"/>
    <property type="project" value="InterPro"/>
</dbReference>
<dbReference type="Gene3D" id="3.30.260.10">
    <property type="entry name" value="TCP-1-like chaperonin intermediate domain"/>
    <property type="match status" value="1"/>
</dbReference>
<proteinExistence type="inferred from homology"/>
<dbReference type="PROSITE" id="PS00751">
    <property type="entry name" value="TCP1_2"/>
    <property type="match status" value="1"/>
</dbReference>
<keyword evidence="2 5" id="KW-0547">Nucleotide-binding</keyword>
<evidence type="ECO:0000256" key="1">
    <source>
        <dbReference type="ARBA" id="ARBA00008020"/>
    </source>
</evidence>
<protein>
    <submittedName>
        <fullName evidence="6">Stress protein H5</fullName>
    </submittedName>
</protein>
<organism evidence="6 7">
    <name type="scientific">Methanoculleus chikugoensis</name>
    <dbReference type="NCBI Taxonomy" id="118126"/>
    <lineage>
        <taxon>Archaea</taxon>
        <taxon>Methanobacteriati</taxon>
        <taxon>Methanobacteriota</taxon>
        <taxon>Stenosarchaea group</taxon>
        <taxon>Methanomicrobia</taxon>
        <taxon>Methanomicrobiales</taxon>
        <taxon>Methanomicrobiaceae</taxon>
        <taxon>Methanoculleus</taxon>
    </lineage>
</organism>
<dbReference type="InterPro" id="IPR027413">
    <property type="entry name" value="GROEL-like_equatorial_sf"/>
</dbReference>
<dbReference type="NCBIfam" id="NF041083">
    <property type="entry name" value="thermosome_beta"/>
    <property type="match status" value="1"/>
</dbReference>
<dbReference type="STRING" id="118126.L21_0848"/>
<dbReference type="InterPro" id="IPR002194">
    <property type="entry name" value="Chaperonin_TCP-1_CS"/>
</dbReference>
<dbReference type="PRINTS" id="PR00304">
    <property type="entry name" value="TCOMPLEXTCP1"/>
</dbReference>
<evidence type="ECO:0000256" key="4">
    <source>
        <dbReference type="ARBA" id="ARBA00023186"/>
    </source>
</evidence>
<evidence type="ECO:0000256" key="5">
    <source>
        <dbReference type="RuleBase" id="RU004187"/>
    </source>
</evidence>
<evidence type="ECO:0000313" key="7">
    <source>
        <dbReference type="Proteomes" id="UP000184671"/>
    </source>
</evidence>
<reference evidence="6 7" key="1">
    <citation type="submission" date="2016-08" db="EMBL/GenBank/DDBJ databases">
        <authorList>
            <person name="Seilhamer J.J."/>
        </authorList>
    </citation>
    <scope>NUCLEOTIDE SEQUENCE [LARGE SCALE GENOMIC DNA]</scope>
    <source>
        <strain evidence="6">L21-II-0</strain>
    </source>
</reference>
<dbReference type="Gene3D" id="1.10.560.10">
    <property type="entry name" value="GroEL-like equatorial domain"/>
    <property type="match status" value="1"/>
</dbReference>
<dbReference type="PROSITE" id="PS00750">
    <property type="entry name" value="TCP1_1"/>
    <property type="match status" value="1"/>
</dbReference>
<dbReference type="AlphaFoldDB" id="A0A1M4MJ58"/>
<keyword evidence="3 5" id="KW-0067">ATP-binding</keyword>
<dbReference type="InterPro" id="IPR012714">
    <property type="entry name" value="Thermosome_arc"/>
</dbReference>
<dbReference type="EMBL" id="FMID01000021">
    <property type="protein sequence ID" value="SCL74961.1"/>
    <property type="molecule type" value="Genomic_DNA"/>
</dbReference>
<dbReference type="NCBIfam" id="NF041082">
    <property type="entry name" value="thermosome_alpha"/>
    <property type="match status" value="1"/>
</dbReference>
<sequence length="554" mass="58319">MSSLGGQPILILKEGSQRTRGRDAQSGNIAAAKAVASAVRTTLGPKGMDKMLVDTIGDVVITNDGVTILKEMDIEHPAAKMMVEIAKTQDDEVGDGTTTAVVIAGELLKRAEDLLDQDVHPTVIAHGYRMAADRAQTILDEIAVDVKPDDMAMLRKIADTAMTGKGAEAAKEKLTELVVRAITMVADADGTVDTEFVKVEKKVGGSIEESEIVEGMIIDKERVHPAMPRAVKDAKILLLNAAVEFKKTEVDAEISITSPDQLQMFLDEEERMIKGIVDKVVASGANVLFCQKGIDDIAQHYLAKAGIFAVRRVKKSDMEKLARATGAAVVSSIDAIAPEELGKAGSVEEKKVSGEEMIFVTGCENPKAVSIIIRGGTEHVVAELDRAIEDALRVVSVAVEDRKFVAGGGAPEIELSLRLREYAATVGGRAQLAIEAFANALEIIPRTLAENAGLDPIDMLVALRASHEKGGASGKYMGLDVFNAASGDMLKGGVVEPLRVKTQAIASAAEAAVMILRIDDVIASSKSGGPSPEEMAAMGGGMGGGMGGMGMPPM</sequence>
<dbReference type="Proteomes" id="UP000184671">
    <property type="component" value="Unassembled WGS sequence"/>
</dbReference>
<dbReference type="InterPro" id="IPR054827">
    <property type="entry name" value="thermosome_alpha"/>
</dbReference>
<dbReference type="CDD" id="cd03343">
    <property type="entry name" value="cpn60"/>
    <property type="match status" value="1"/>
</dbReference>
<dbReference type="InterPro" id="IPR053374">
    <property type="entry name" value="TCP-1_chaperonin"/>
</dbReference>
<dbReference type="InterPro" id="IPR002423">
    <property type="entry name" value="Cpn60/GroEL/TCP-1"/>
</dbReference>
<dbReference type="Pfam" id="PF00118">
    <property type="entry name" value="Cpn60_TCP1"/>
    <property type="match status" value="1"/>
</dbReference>